<keyword evidence="11" id="KW-1185">Reference proteome</keyword>
<comment type="subcellular location">
    <subcellularLocation>
        <location evidence="1">Membrane</location>
        <topology evidence="1">Multi-pass membrane protein</topology>
    </subcellularLocation>
</comment>
<keyword evidence="5 8" id="KW-1133">Transmembrane helix</keyword>
<feature type="transmembrane region" description="Helical" evidence="8">
    <location>
        <begin position="192"/>
        <end position="219"/>
    </location>
</feature>
<feature type="transmembrane region" description="Helical" evidence="8">
    <location>
        <begin position="30"/>
        <end position="48"/>
    </location>
</feature>
<dbReference type="AlphaFoldDB" id="A0A495PXR6"/>
<comment type="caution">
    <text evidence="10">The sequence shown here is derived from an EMBL/GenBank/DDBJ whole genome shotgun (WGS) entry which is preliminary data.</text>
</comment>
<evidence type="ECO:0000256" key="1">
    <source>
        <dbReference type="ARBA" id="ARBA00004141"/>
    </source>
</evidence>
<dbReference type="GO" id="GO:0045436">
    <property type="term" value="F:lycopene beta cyclase activity"/>
    <property type="evidence" value="ECO:0007669"/>
    <property type="project" value="UniProtKB-ARBA"/>
</dbReference>
<evidence type="ECO:0000256" key="6">
    <source>
        <dbReference type="ARBA" id="ARBA00023136"/>
    </source>
</evidence>
<comment type="pathway">
    <text evidence="2">Carotenoid biosynthesis.</text>
</comment>
<evidence type="ECO:0000256" key="2">
    <source>
        <dbReference type="ARBA" id="ARBA00004829"/>
    </source>
</evidence>
<organism evidence="10 11">
    <name type="scientific">Gillisia mitskevichiae</name>
    <dbReference type="NCBI Taxonomy" id="270921"/>
    <lineage>
        <taxon>Bacteria</taxon>
        <taxon>Pseudomonadati</taxon>
        <taxon>Bacteroidota</taxon>
        <taxon>Flavobacteriia</taxon>
        <taxon>Flavobacteriales</taxon>
        <taxon>Flavobacteriaceae</taxon>
        <taxon>Gillisia</taxon>
    </lineage>
</organism>
<reference evidence="10 11" key="1">
    <citation type="submission" date="2018-10" db="EMBL/GenBank/DDBJ databases">
        <title>Genomic Encyclopedia of Archaeal and Bacterial Type Strains, Phase II (KMG-II): from individual species to whole genera.</title>
        <authorList>
            <person name="Goeker M."/>
        </authorList>
    </citation>
    <scope>NUCLEOTIDE SEQUENCE [LARGE SCALE GENOMIC DNA]</scope>
    <source>
        <strain evidence="10 11">DSM 19839</strain>
    </source>
</reference>
<keyword evidence="6 8" id="KW-0472">Membrane</keyword>
<feature type="transmembrane region" description="Helical" evidence="8">
    <location>
        <begin position="6"/>
        <end position="23"/>
    </location>
</feature>
<feature type="transmembrane region" description="Helical" evidence="8">
    <location>
        <begin position="157"/>
        <end position="180"/>
    </location>
</feature>
<evidence type="ECO:0000313" key="10">
    <source>
        <dbReference type="EMBL" id="RKS55668.1"/>
    </source>
</evidence>
<proteinExistence type="predicted"/>
<dbReference type="InterPro" id="IPR017825">
    <property type="entry name" value="Lycopene_cyclase_dom"/>
</dbReference>
<evidence type="ECO:0000256" key="4">
    <source>
        <dbReference type="ARBA" id="ARBA00022746"/>
    </source>
</evidence>
<evidence type="ECO:0000313" key="11">
    <source>
        <dbReference type="Proteomes" id="UP000276282"/>
    </source>
</evidence>
<dbReference type="GO" id="GO:0016117">
    <property type="term" value="P:carotenoid biosynthetic process"/>
    <property type="evidence" value="ECO:0007669"/>
    <property type="project" value="UniProtKB-KW"/>
</dbReference>
<keyword evidence="3 8" id="KW-0812">Transmembrane</keyword>
<evidence type="ECO:0000256" key="7">
    <source>
        <dbReference type="ARBA" id="ARBA00023235"/>
    </source>
</evidence>
<accession>A0A495PXR6</accession>
<sequence>MQYVWFIWSLIILALWAIIYFSKKGHRKEMLKMSLITMPFGLTEPLFVPEYWFPPSLFDLAEKTGFDIESLIFSFAIGGIGTVLYNLIFKRGLAQIPHSERSHSRHRLHIFILFIPAAVFIILALFTSLNHIYCGIIALFIGGLATLYCRPDLKGKIWVGGILFTVLYFIYFGSILPFYPQYVELYWNLDNLTHILVLGIPIEELLFAFTFGMFWSGLYEHIYWRKLIKSNKTSNQFKPI</sequence>
<keyword evidence="4" id="KW-0125">Carotenoid biosynthesis</keyword>
<dbReference type="EMBL" id="RBLG01000001">
    <property type="protein sequence ID" value="RKS55668.1"/>
    <property type="molecule type" value="Genomic_DNA"/>
</dbReference>
<feature type="transmembrane region" description="Helical" evidence="8">
    <location>
        <begin position="68"/>
        <end position="88"/>
    </location>
</feature>
<protein>
    <recommendedName>
        <fullName evidence="9">Lycopene cyclase domain-containing protein</fullName>
    </recommendedName>
</protein>
<feature type="transmembrane region" description="Helical" evidence="8">
    <location>
        <begin position="132"/>
        <end position="150"/>
    </location>
</feature>
<dbReference type="OrthoDB" id="326714at2"/>
<evidence type="ECO:0000256" key="8">
    <source>
        <dbReference type="SAM" id="Phobius"/>
    </source>
</evidence>
<dbReference type="GO" id="GO:0016020">
    <property type="term" value="C:membrane"/>
    <property type="evidence" value="ECO:0007669"/>
    <property type="project" value="UniProtKB-SubCell"/>
</dbReference>
<keyword evidence="7" id="KW-0413">Isomerase</keyword>
<feature type="domain" description="Lycopene cyclase" evidence="9">
    <location>
        <begin position="130"/>
        <end position="222"/>
    </location>
</feature>
<feature type="transmembrane region" description="Helical" evidence="8">
    <location>
        <begin position="108"/>
        <end position="126"/>
    </location>
</feature>
<evidence type="ECO:0000259" key="9">
    <source>
        <dbReference type="Pfam" id="PF18916"/>
    </source>
</evidence>
<name>A0A495PXR6_9FLAO</name>
<dbReference type="RefSeq" id="WP_121344448.1">
    <property type="nucleotide sequence ID" value="NZ_RBLG01000001.1"/>
</dbReference>
<dbReference type="Pfam" id="PF18916">
    <property type="entry name" value="Lycopene_cyc"/>
    <property type="match status" value="1"/>
</dbReference>
<evidence type="ECO:0000256" key="3">
    <source>
        <dbReference type="ARBA" id="ARBA00022692"/>
    </source>
</evidence>
<gene>
    <name evidence="10" type="ORF">BC962_0636</name>
</gene>
<dbReference type="Proteomes" id="UP000276282">
    <property type="component" value="Unassembled WGS sequence"/>
</dbReference>
<evidence type="ECO:0000256" key="5">
    <source>
        <dbReference type="ARBA" id="ARBA00022989"/>
    </source>
</evidence>
<dbReference type="GO" id="GO:0016872">
    <property type="term" value="F:intramolecular lyase activity"/>
    <property type="evidence" value="ECO:0007669"/>
    <property type="project" value="InterPro"/>
</dbReference>